<dbReference type="PANTHER" id="PTHR43744:SF4">
    <property type="entry name" value="OSMOPROTECTIVE COMPOUNDS UPTAKE PERMEASE PROTEIN GGTD"/>
    <property type="match status" value="1"/>
</dbReference>
<dbReference type="GO" id="GO:0055085">
    <property type="term" value="P:transmembrane transport"/>
    <property type="evidence" value="ECO:0007669"/>
    <property type="project" value="InterPro"/>
</dbReference>
<dbReference type="Gene3D" id="1.10.3720.10">
    <property type="entry name" value="MetI-like"/>
    <property type="match status" value="1"/>
</dbReference>
<organism evidence="9 10">
    <name type="scientific">Antarctobacter heliothermus</name>
    <dbReference type="NCBI Taxonomy" id="74033"/>
    <lineage>
        <taxon>Bacteria</taxon>
        <taxon>Pseudomonadati</taxon>
        <taxon>Pseudomonadota</taxon>
        <taxon>Alphaproteobacteria</taxon>
        <taxon>Rhodobacterales</taxon>
        <taxon>Roseobacteraceae</taxon>
        <taxon>Antarctobacter</taxon>
    </lineage>
</organism>
<dbReference type="Proteomes" id="UP000198440">
    <property type="component" value="Unassembled WGS sequence"/>
</dbReference>
<feature type="transmembrane region" description="Helical" evidence="7">
    <location>
        <begin position="353"/>
        <end position="371"/>
    </location>
</feature>
<comment type="subcellular location">
    <subcellularLocation>
        <location evidence="1 7">Cell membrane</location>
        <topology evidence="1 7">Multi-pass membrane protein</topology>
    </subcellularLocation>
</comment>
<dbReference type="AlphaFoldDB" id="A0A239AQC8"/>
<feature type="transmembrane region" description="Helical" evidence="7">
    <location>
        <begin position="305"/>
        <end position="324"/>
    </location>
</feature>
<evidence type="ECO:0000256" key="2">
    <source>
        <dbReference type="ARBA" id="ARBA00022448"/>
    </source>
</evidence>
<feature type="transmembrane region" description="Helical" evidence="7">
    <location>
        <begin position="196"/>
        <end position="219"/>
    </location>
</feature>
<dbReference type="InterPro" id="IPR000515">
    <property type="entry name" value="MetI-like"/>
</dbReference>
<dbReference type="PROSITE" id="PS50928">
    <property type="entry name" value="ABC_TM1"/>
    <property type="match status" value="1"/>
</dbReference>
<dbReference type="EMBL" id="FZON01000001">
    <property type="protein sequence ID" value="SNR97916.1"/>
    <property type="molecule type" value="Genomic_DNA"/>
</dbReference>
<feature type="transmembrane region" description="Helical" evidence="7">
    <location>
        <begin position="240"/>
        <end position="265"/>
    </location>
</feature>
<feature type="domain" description="ABC transmembrane type-1" evidence="8">
    <location>
        <begin position="237"/>
        <end position="430"/>
    </location>
</feature>
<evidence type="ECO:0000256" key="4">
    <source>
        <dbReference type="ARBA" id="ARBA00022692"/>
    </source>
</evidence>
<proteinExistence type="inferred from homology"/>
<accession>A0A239AQC8</accession>
<name>A0A239AQC8_9RHOB</name>
<feature type="transmembrane region" description="Helical" evidence="7">
    <location>
        <begin position="271"/>
        <end position="293"/>
    </location>
</feature>
<evidence type="ECO:0000313" key="9">
    <source>
        <dbReference type="EMBL" id="SNR97916.1"/>
    </source>
</evidence>
<comment type="similarity">
    <text evidence="7">Belongs to the binding-protein-dependent transport system permease family.</text>
</comment>
<evidence type="ECO:0000256" key="1">
    <source>
        <dbReference type="ARBA" id="ARBA00004651"/>
    </source>
</evidence>
<sequence>MDNIAGHKSSLTWAVHISVVLLVALWLFPTVGLFVSSFRTADQIASSGWWNAMFPTEQSLTLRTADPDAQVQQGGIYVIEGNLFAVEGREPAPVSTFGISSRDVSAFQPGDTAELRGGGAITIQANGDYRLESAEEITGSRGTRVFVSAEIPPEFTLRNYDTVLGQDVVQRLLMFVGAGLVLWGVARFVLSAQPPVVALGLPVVAGLALVVALAVGFGLSSGAAEGAQTTDDMGRAFLSTLTVTIPATIIPIVVAAFAAYALAWMDFPGRALLIAFVVGLLVVPLQLALIPLLKLHLSFGIGKGYLGVWLAHTGFGLPLAVYLLRNYMVGLPRDIIENARVDGATEFQIFTKIILPLSFPALASFAIFQFLWTWNDLLVAKVFLIDASGQTTVMTNQIVELLGTRGGNWEILATAAFVSIAVPLVVFFAMQRYLVRGLLAGSVK</sequence>
<keyword evidence="4 7" id="KW-0812">Transmembrane</keyword>
<keyword evidence="5 7" id="KW-1133">Transmembrane helix</keyword>
<reference evidence="9 10" key="1">
    <citation type="submission" date="2017-06" db="EMBL/GenBank/DDBJ databases">
        <authorList>
            <person name="Kim H.J."/>
            <person name="Triplett B.A."/>
        </authorList>
    </citation>
    <scope>NUCLEOTIDE SEQUENCE [LARGE SCALE GENOMIC DNA]</scope>
    <source>
        <strain evidence="9 10">DSM 11445</strain>
    </source>
</reference>
<feature type="transmembrane region" description="Helical" evidence="7">
    <location>
        <begin position="13"/>
        <end position="35"/>
    </location>
</feature>
<gene>
    <name evidence="9" type="ORF">SAMN04488078_100171</name>
</gene>
<feature type="transmembrane region" description="Helical" evidence="7">
    <location>
        <begin position="172"/>
        <end position="190"/>
    </location>
</feature>
<dbReference type="GO" id="GO:0005886">
    <property type="term" value="C:plasma membrane"/>
    <property type="evidence" value="ECO:0007669"/>
    <property type="project" value="UniProtKB-SubCell"/>
</dbReference>
<evidence type="ECO:0000256" key="7">
    <source>
        <dbReference type="RuleBase" id="RU363032"/>
    </source>
</evidence>
<evidence type="ECO:0000313" key="10">
    <source>
        <dbReference type="Proteomes" id="UP000198440"/>
    </source>
</evidence>
<dbReference type="InterPro" id="IPR035906">
    <property type="entry name" value="MetI-like_sf"/>
</dbReference>
<dbReference type="PANTHER" id="PTHR43744">
    <property type="entry name" value="ABC TRANSPORTER PERMEASE PROTEIN MG189-RELATED-RELATED"/>
    <property type="match status" value="1"/>
</dbReference>
<protein>
    <submittedName>
        <fullName evidence="9">Maltose ABC transporter membrane protein/trehalose ABC transporter membrane protein/sucrose ABC transporter membrane protein</fullName>
    </submittedName>
</protein>
<evidence type="ECO:0000256" key="6">
    <source>
        <dbReference type="ARBA" id="ARBA00023136"/>
    </source>
</evidence>
<evidence type="ECO:0000256" key="5">
    <source>
        <dbReference type="ARBA" id="ARBA00022989"/>
    </source>
</evidence>
<feature type="transmembrane region" description="Helical" evidence="7">
    <location>
        <begin position="411"/>
        <end position="430"/>
    </location>
</feature>
<keyword evidence="2 7" id="KW-0813">Transport</keyword>
<dbReference type="CDD" id="cd06261">
    <property type="entry name" value="TM_PBP2"/>
    <property type="match status" value="1"/>
</dbReference>
<keyword evidence="6 7" id="KW-0472">Membrane</keyword>
<dbReference type="RefSeq" id="WP_245823096.1">
    <property type="nucleotide sequence ID" value="NZ_FZON01000001.1"/>
</dbReference>
<evidence type="ECO:0000259" key="8">
    <source>
        <dbReference type="PROSITE" id="PS50928"/>
    </source>
</evidence>
<keyword evidence="3" id="KW-1003">Cell membrane</keyword>
<evidence type="ECO:0000256" key="3">
    <source>
        <dbReference type="ARBA" id="ARBA00022475"/>
    </source>
</evidence>
<dbReference type="Pfam" id="PF00528">
    <property type="entry name" value="BPD_transp_1"/>
    <property type="match status" value="1"/>
</dbReference>
<dbReference type="SUPFAM" id="SSF161098">
    <property type="entry name" value="MetI-like"/>
    <property type="match status" value="1"/>
</dbReference>